<dbReference type="EMBL" id="UGHJ01000001">
    <property type="protein sequence ID" value="STO69249.1"/>
    <property type="molecule type" value="Genomic_DNA"/>
</dbReference>
<name>A0A1V4AYD8_9PAST</name>
<reference evidence="3 4" key="1">
    <citation type="submission" date="2018-06" db="EMBL/GenBank/DDBJ databases">
        <authorList>
            <consortium name="Pathogen Informatics"/>
            <person name="Doyle S."/>
        </authorList>
    </citation>
    <scope>NUCLEOTIDE SEQUENCE [LARGE SCALE GENOMIC DNA]</scope>
    <source>
        <strain evidence="1 3">NCTC1659</strain>
        <strain evidence="2 4">NCTC8540</strain>
    </source>
</reference>
<dbReference type="Proteomes" id="UP000254496">
    <property type="component" value="Unassembled WGS sequence"/>
</dbReference>
<accession>A0A1V4AYD8</accession>
<dbReference type="RefSeq" id="WP_172459652.1">
    <property type="nucleotide sequence ID" value="NZ_MUXZ01000058.1"/>
</dbReference>
<evidence type="ECO:0000313" key="3">
    <source>
        <dbReference type="Proteomes" id="UP000254329"/>
    </source>
</evidence>
<evidence type="ECO:0000313" key="1">
    <source>
        <dbReference type="EMBL" id="STO59527.1"/>
    </source>
</evidence>
<proteinExistence type="predicted"/>
<dbReference type="Proteomes" id="UP000254329">
    <property type="component" value="Unassembled WGS sequence"/>
</dbReference>
<keyword evidence="3" id="KW-1185">Reference proteome</keyword>
<dbReference type="STRING" id="733.B0186_11035"/>
<protein>
    <submittedName>
        <fullName evidence="1">Transposase and inactivated derivatives</fullName>
    </submittedName>
</protein>
<sequence length="126" mass="14725">MWEKTVVKPYTTSLYPTFLKYESKNCPFCQNSIIHKHGKINNIERYKCTSCNKTFTFQKKLNPSDIWKDYSQGKQTYKELSIKYQCSVKTIQRYIDKAPKTALNSPISTYLILLWIPLSLGENLGV</sequence>
<dbReference type="AlphaFoldDB" id="A0A1V4AYD8"/>
<gene>
    <name evidence="1" type="ORF">NCTC1659_00777</name>
    <name evidence="2" type="ORF">NCTC8540_01774</name>
</gene>
<organism evidence="1 3">
    <name type="scientific">Canicola haemoglobinophilus</name>
    <dbReference type="NCBI Taxonomy" id="733"/>
    <lineage>
        <taxon>Bacteria</taxon>
        <taxon>Pseudomonadati</taxon>
        <taxon>Pseudomonadota</taxon>
        <taxon>Gammaproteobacteria</taxon>
        <taxon>Pasteurellales</taxon>
        <taxon>Pasteurellaceae</taxon>
        <taxon>Canicola</taxon>
    </lineage>
</organism>
<evidence type="ECO:0000313" key="2">
    <source>
        <dbReference type="EMBL" id="STO69249.1"/>
    </source>
</evidence>
<dbReference type="EMBL" id="UGHF01000001">
    <property type="protein sequence ID" value="STO59527.1"/>
    <property type="molecule type" value="Genomic_DNA"/>
</dbReference>
<evidence type="ECO:0000313" key="4">
    <source>
        <dbReference type="Proteomes" id="UP000254496"/>
    </source>
</evidence>